<proteinExistence type="inferred from homology"/>
<gene>
    <name evidence="5 7" type="primary">rpsB</name>
    <name evidence="7" type="ORF">FZC34_01865</name>
</gene>
<accession>A0A5C0UFS4</accession>
<reference evidence="7 8" key="1">
    <citation type="submission" date="2019-08" db="EMBL/GenBank/DDBJ databases">
        <title>Highly reduced genomes of protist endosymbionts show evolutionary convergence.</title>
        <authorList>
            <person name="George E."/>
            <person name="Husnik F."/>
            <person name="Tashyreva D."/>
            <person name="Prokopchuk G."/>
            <person name="Horak A."/>
            <person name="Kwong W.K."/>
            <person name="Lukes J."/>
            <person name="Keeling P.J."/>
        </authorList>
    </citation>
    <scope>NUCLEOTIDE SEQUENCE [LARGE SCALE GENOMIC DNA]</scope>
    <source>
        <strain evidence="7">1604LC</strain>
    </source>
</reference>
<dbReference type="PANTHER" id="PTHR12534:SF0">
    <property type="entry name" value="SMALL RIBOSOMAL SUBUNIT PROTEIN US2M"/>
    <property type="match status" value="1"/>
</dbReference>
<dbReference type="AlphaFoldDB" id="A0A5C0UFS4"/>
<dbReference type="InterPro" id="IPR023591">
    <property type="entry name" value="Ribosomal_uS2_flav_dom_sf"/>
</dbReference>
<comment type="similarity">
    <text evidence="1 5">Belongs to the universal ribosomal protein uS2 family.</text>
</comment>
<evidence type="ECO:0000256" key="4">
    <source>
        <dbReference type="ARBA" id="ARBA00035256"/>
    </source>
</evidence>
<dbReference type="GO" id="GO:0022627">
    <property type="term" value="C:cytosolic small ribosomal subunit"/>
    <property type="evidence" value="ECO:0007669"/>
    <property type="project" value="TreeGrafter"/>
</dbReference>
<dbReference type="EMBL" id="CP043316">
    <property type="protein sequence ID" value="QEK38649.1"/>
    <property type="molecule type" value="Genomic_DNA"/>
</dbReference>
<sequence length="308" mass="35037">MKIPDCNKTEGDLFVNTDINNISADKAVENQPEVEVNKEANKEIESIINFTFNDLRDAGVHFGHKLERTNRKMMPYIFEQKDGMYIINLGKTIPLFKNALAAIRKHVANSRNGRVLFVGTQHQSRKAVKDAAKQCAQYSISEKWPGGLLTNWKTVSQSIKRMKDTEKKLEDGFYNSYKKHEQVKIQKKHDKQAKLFEGIRDMSDLPSLIIITSHNETNAIKEAKKLNIPIVLLLDTDGDPQGIDFPVPGNDDSIISVDLFCTLCSRAGLLGIHDEQEVLKRKEEAKKKKEEEKQTEKIEKTTEEIKNG</sequence>
<dbReference type="InterPro" id="IPR005706">
    <property type="entry name" value="Ribosomal_uS2_bac/mit/plastid"/>
</dbReference>
<dbReference type="Gene3D" id="3.40.50.10490">
    <property type="entry name" value="Glucose-6-phosphate isomerase like protein, domain 1"/>
    <property type="match status" value="1"/>
</dbReference>
<dbReference type="Proteomes" id="UP000325004">
    <property type="component" value="Chromosome"/>
</dbReference>
<dbReference type="HAMAP" id="MF_00291_B">
    <property type="entry name" value="Ribosomal_uS2_B"/>
    <property type="match status" value="1"/>
</dbReference>
<feature type="region of interest" description="Disordered" evidence="6">
    <location>
        <begin position="282"/>
        <end position="308"/>
    </location>
</feature>
<dbReference type="GO" id="GO:0003735">
    <property type="term" value="F:structural constituent of ribosome"/>
    <property type="evidence" value="ECO:0007669"/>
    <property type="project" value="InterPro"/>
</dbReference>
<keyword evidence="8" id="KW-1185">Reference proteome</keyword>
<dbReference type="OrthoDB" id="9808036at2"/>
<evidence type="ECO:0000256" key="2">
    <source>
        <dbReference type="ARBA" id="ARBA00022980"/>
    </source>
</evidence>
<evidence type="ECO:0000256" key="1">
    <source>
        <dbReference type="ARBA" id="ARBA00006242"/>
    </source>
</evidence>
<dbReference type="KEGG" id="cpri:FZC34_01865"/>
<keyword evidence="2 5" id="KW-0689">Ribosomal protein</keyword>
<evidence type="ECO:0000313" key="8">
    <source>
        <dbReference type="Proteomes" id="UP000325004"/>
    </source>
</evidence>
<dbReference type="PRINTS" id="PR00395">
    <property type="entry name" value="RIBOSOMALS2"/>
</dbReference>
<organism evidence="7 8">
    <name type="scientific">Candidatus Cytomitobacter primus</name>
    <dbReference type="NCBI Taxonomy" id="2066024"/>
    <lineage>
        <taxon>Bacteria</taxon>
        <taxon>Pseudomonadati</taxon>
        <taxon>Pseudomonadota</taxon>
        <taxon>Alphaproteobacteria</taxon>
        <taxon>Holosporales</taxon>
        <taxon>Holosporaceae</taxon>
        <taxon>Candidatus Cytomitobacter</taxon>
    </lineage>
</organism>
<dbReference type="SUPFAM" id="SSF52313">
    <property type="entry name" value="Ribosomal protein S2"/>
    <property type="match status" value="1"/>
</dbReference>
<evidence type="ECO:0000256" key="6">
    <source>
        <dbReference type="SAM" id="MobiDB-lite"/>
    </source>
</evidence>
<dbReference type="Pfam" id="PF00318">
    <property type="entry name" value="Ribosomal_S2"/>
    <property type="match status" value="1"/>
</dbReference>
<protein>
    <recommendedName>
        <fullName evidence="4 5">Small ribosomal subunit protein uS2</fullName>
    </recommendedName>
</protein>
<keyword evidence="3 5" id="KW-0687">Ribonucleoprotein</keyword>
<dbReference type="InterPro" id="IPR001865">
    <property type="entry name" value="Ribosomal_uS2"/>
</dbReference>
<dbReference type="PANTHER" id="PTHR12534">
    <property type="entry name" value="30S RIBOSOMAL PROTEIN S2 PROKARYOTIC AND ORGANELLAR"/>
    <property type="match status" value="1"/>
</dbReference>
<name>A0A5C0UFS4_9PROT</name>
<evidence type="ECO:0000313" key="7">
    <source>
        <dbReference type="EMBL" id="QEK38649.1"/>
    </source>
</evidence>
<dbReference type="GO" id="GO:0006412">
    <property type="term" value="P:translation"/>
    <property type="evidence" value="ECO:0007669"/>
    <property type="project" value="UniProtKB-UniRule"/>
</dbReference>
<dbReference type="Gene3D" id="1.10.287.610">
    <property type="entry name" value="Helix hairpin bin"/>
    <property type="match status" value="1"/>
</dbReference>
<evidence type="ECO:0000256" key="5">
    <source>
        <dbReference type="HAMAP-Rule" id="MF_00291"/>
    </source>
</evidence>
<dbReference type="CDD" id="cd01425">
    <property type="entry name" value="RPS2"/>
    <property type="match status" value="1"/>
</dbReference>
<dbReference type="NCBIfam" id="TIGR01011">
    <property type="entry name" value="rpsB_bact"/>
    <property type="match status" value="1"/>
</dbReference>
<evidence type="ECO:0000256" key="3">
    <source>
        <dbReference type="ARBA" id="ARBA00023274"/>
    </source>
</evidence>